<comment type="caution">
    <text evidence="1">The sequence shown here is derived from an EMBL/GenBank/DDBJ whole genome shotgun (WGS) entry which is preliminary data.</text>
</comment>
<evidence type="ECO:0000313" key="2">
    <source>
        <dbReference type="Proteomes" id="UP000559653"/>
    </source>
</evidence>
<dbReference type="Proteomes" id="UP000559653">
    <property type="component" value="Unassembled WGS sequence"/>
</dbReference>
<protein>
    <submittedName>
        <fullName evidence="1">Uncharacterized protein</fullName>
    </submittedName>
</protein>
<sequence>MVTITSKQELKEEMVVANERQKDLLKKRDILLENKSDKDNQVVLRITHEIAKLEDFIRMAENTLKMSD</sequence>
<accession>A0AC60W008</accession>
<organism evidence="1 2">
    <name type="scientific">Candidatus Nitrosomaritimum aestuariumsis</name>
    <dbReference type="NCBI Taxonomy" id="3342354"/>
    <lineage>
        <taxon>Archaea</taxon>
        <taxon>Nitrososphaerota</taxon>
        <taxon>Nitrososphaeria</taxon>
        <taxon>Nitrosopumilales</taxon>
        <taxon>Nitrosopumilaceae</taxon>
        <taxon>Candidatus Nitrosomaritimum</taxon>
    </lineage>
</organism>
<gene>
    <name evidence="1" type="ORF">H2B03_07770</name>
</gene>
<evidence type="ECO:0000313" key="1">
    <source>
        <dbReference type="EMBL" id="MBA4453043.1"/>
    </source>
</evidence>
<proteinExistence type="predicted"/>
<reference evidence="1 2" key="1">
    <citation type="journal article" date="2020" name="Appl. Environ. Microbiol.">
        <title>Genomic Characteristics of a Novel Species of Ammonia-Oxidizing Archaea from the Jiulong River Estuary.</title>
        <authorList>
            <person name="Zou D."/>
            <person name="Wan R."/>
            <person name="Han L."/>
            <person name="Xu M.N."/>
            <person name="Liu Y."/>
            <person name="Liu H."/>
            <person name="Kao S.J."/>
            <person name="Li M."/>
        </authorList>
    </citation>
    <scope>NUCLEOTIDE SEQUENCE [LARGE SCALE GENOMIC DNA]</scope>
    <source>
        <strain evidence="1">W1bin1</strain>
    </source>
</reference>
<name>A0AC60W008_9ARCH</name>
<dbReference type="EMBL" id="JACEMZ010000066">
    <property type="protein sequence ID" value="MBA4453043.1"/>
    <property type="molecule type" value="Genomic_DNA"/>
</dbReference>